<reference evidence="1 2" key="1">
    <citation type="submission" date="2022-12" db="EMBL/GenBank/DDBJ databases">
        <title>Chromosome-level genome of Tegillarca granosa.</title>
        <authorList>
            <person name="Kim J."/>
        </authorList>
    </citation>
    <scope>NUCLEOTIDE SEQUENCE [LARGE SCALE GENOMIC DNA]</scope>
    <source>
        <strain evidence="1">Teg-2019</strain>
        <tissue evidence="1">Adductor muscle</tissue>
    </source>
</reference>
<protein>
    <submittedName>
        <fullName evidence="1">Uncharacterized protein</fullName>
    </submittedName>
</protein>
<dbReference type="InterPro" id="IPR010255">
    <property type="entry name" value="Haem_peroxidase_sf"/>
</dbReference>
<keyword evidence="2" id="KW-1185">Reference proteome</keyword>
<dbReference type="PANTHER" id="PTHR11475:SF109">
    <property type="entry name" value="CHORION PEROXIDASE-LIKE PROTEIN"/>
    <property type="match status" value="1"/>
</dbReference>
<dbReference type="Proteomes" id="UP001217089">
    <property type="component" value="Unassembled WGS sequence"/>
</dbReference>
<dbReference type="PANTHER" id="PTHR11475">
    <property type="entry name" value="OXIDASE/PEROXIDASE"/>
    <property type="match status" value="1"/>
</dbReference>
<evidence type="ECO:0000313" key="1">
    <source>
        <dbReference type="EMBL" id="KAJ8316845.1"/>
    </source>
</evidence>
<name>A0ABQ9FMD7_TEGGR</name>
<dbReference type="EMBL" id="JARBDR010000246">
    <property type="protein sequence ID" value="KAJ8316845.1"/>
    <property type="molecule type" value="Genomic_DNA"/>
</dbReference>
<accession>A0ABQ9FMD7</accession>
<dbReference type="SUPFAM" id="SSF48113">
    <property type="entry name" value="Heme-dependent peroxidases"/>
    <property type="match status" value="1"/>
</dbReference>
<sequence length="102" mass="11723">YPKKAALITLSNLPPVEILTNPSIVKEWRRQIAPFCKFRTPKCNAKSPYRTADGTCNNLLNTRWGSSFRAQLRFLPPDYHDGFDKPRMYSVNWATSSKSETD</sequence>
<organism evidence="1 2">
    <name type="scientific">Tegillarca granosa</name>
    <name type="common">Malaysian cockle</name>
    <name type="synonym">Anadara granosa</name>
    <dbReference type="NCBI Taxonomy" id="220873"/>
    <lineage>
        <taxon>Eukaryota</taxon>
        <taxon>Metazoa</taxon>
        <taxon>Spiralia</taxon>
        <taxon>Lophotrochozoa</taxon>
        <taxon>Mollusca</taxon>
        <taxon>Bivalvia</taxon>
        <taxon>Autobranchia</taxon>
        <taxon>Pteriomorphia</taxon>
        <taxon>Arcoida</taxon>
        <taxon>Arcoidea</taxon>
        <taxon>Arcidae</taxon>
        <taxon>Tegillarca</taxon>
    </lineage>
</organism>
<feature type="non-terminal residue" evidence="1">
    <location>
        <position position="1"/>
    </location>
</feature>
<comment type="caution">
    <text evidence="1">The sequence shown here is derived from an EMBL/GenBank/DDBJ whole genome shotgun (WGS) entry which is preliminary data.</text>
</comment>
<gene>
    <name evidence="1" type="ORF">KUTeg_004749</name>
</gene>
<dbReference type="InterPro" id="IPR037120">
    <property type="entry name" value="Haem_peroxidase_sf_animal"/>
</dbReference>
<dbReference type="Gene3D" id="1.10.640.10">
    <property type="entry name" value="Haem peroxidase domain superfamily, animal type"/>
    <property type="match status" value="1"/>
</dbReference>
<dbReference type="Pfam" id="PF03098">
    <property type="entry name" value="An_peroxidase"/>
    <property type="match status" value="1"/>
</dbReference>
<proteinExistence type="predicted"/>
<evidence type="ECO:0000313" key="2">
    <source>
        <dbReference type="Proteomes" id="UP001217089"/>
    </source>
</evidence>
<dbReference type="PROSITE" id="PS50292">
    <property type="entry name" value="PEROXIDASE_3"/>
    <property type="match status" value="1"/>
</dbReference>
<dbReference type="InterPro" id="IPR019791">
    <property type="entry name" value="Haem_peroxidase_animal"/>
</dbReference>